<accession>A0A377HBF7</accession>
<gene>
    <name evidence="3" type="ORF">NCTC9706_04119</name>
    <name evidence="4" type="ORF">NCTC9706_04569</name>
</gene>
<dbReference type="RefSeq" id="WP_000647602.1">
    <property type="nucleotide sequence ID" value="NZ_CABVWA010000128.1"/>
</dbReference>
<dbReference type="Pfam" id="PF21446">
    <property type="entry name" value="Gp34_trimer"/>
    <property type="match status" value="1"/>
</dbReference>
<proteinExistence type="predicted"/>
<evidence type="ECO:0000256" key="1">
    <source>
        <dbReference type="SAM" id="MobiDB-lite"/>
    </source>
</evidence>
<sequence>MKASDKPRQLAVPFASTGDKNRIPDKATQQTRESGNAAYDSGFPPVTMTAVSAGGIPPHGKDFNGLMYDITAAIRFAQAGGLYTYNAGFAGAIGGYAKGAILAGVATTAVWLNTTDDNLTDPEGSDSAGWVNLLEDPKRIFLRQKNNLSDLQNKGTARDNLQVYSKEQSDQRYVHREGDTLSGGLTFENDSTLAWIRNTDWAKIGFKNNADSDTDSYMWFETGDNGNEYFKWRHRLAGGRVKDLMNLKWDTLNILVNAVINGCLGIGTTNALGGSSIVLGDNDTGFKQNGDGLLDVYANGQRVFRFQNGSIQSNKAVNVTGRVTPSDYGNFDARYQQRNGGVQDVRYGYEMYYNPGSNTVSWTFRSPSGHGLSGISISDTGRNSADNVNGVYYRPLQKLINGTWYNVASV</sequence>
<dbReference type="InterPro" id="IPR048390">
    <property type="entry name" value="Gp34_trimer"/>
</dbReference>
<dbReference type="AlphaFoldDB" id="A0A377HBF7"/>
<protein>
    <submittedName>
        <fullName evidence="3">Putative phage tail protein</fullName>
    </submittedName>
</protein>
<feature type="domain" description="Long-tail fiber proximal subunit trimerization" evidence="2">
    <location>
        <begin position="201"/>
        <end position="273"/>
    </location>
</feature>
<feature type="region of interest" description="Disordered" evidence="1">
    <location>
        <begin position="1"/>
        <end position="40"/>
    </location>
</feature>
<evidence type="ECO:0000259" key="2">
    <source>
        <dbReference type="Pfam" id="PF21446"/>
    </source>
</evidence>
<dbReference type="EMBL" id="UGGJ01000006">
    <property type="protein sequence ID" value="STO40270.1"/>
    <property type="molecule type" value="Genomic_DNA"/>
</dbReference>
<name>A0A377HBF7_ECOLX</name>
<evidence type="ECO:0000313" key="3">
    <source>
        <dbReference type="EMBL" id="STO39852.1"/>
    </source>
</evidence>
<dbReference type="Proteomes" id="UP000254460">
    <property type="component" value="Unassembled WGS sequence"/>
</dbReference>
<evidence type="ECO:0000313" key="5">
    <source>
        <dbReference type="Proteomes" id="UP000254460"/>
    </source>
</evidence>
<reference evidence="3 5" key="1">
    <citation type="submission" date="2018-06" db="EMBL/GenBank/DDBJ databases">
        <authorList>
            <consortium name="Pathogen Informatics"/>
            <person name="Doyle S."/>
        </authorList>
    </citation>
    <scope>NUCLEOTIDE SEQUENCE [LARGE SCALE GENOMIC DNA]</scope>
    <source>
        <strain evidence="3 5">NCTC9706</strain>
    </source>
</reference>
<organism evidence="3 5">
    <name type="scientific">Escherichia coli</name>
    <dbReference type="NCBI Taxonomy" id="562"/>
    <lineage>
        <taxon>Bacteria</taxon>
        <taxon>Pseudomonadati</taxon>
        <taxon>Pseudomonadota</taxon>
        <taxon>Gammaproteobacteria</taxon>
        <taxon>Enterobacterales</taxon>
        <taxon>Enterobacteriaceae</taxon>
        <taxon>Escherichia</taxon>
    </lineage>
</organism>
<dbReference type="EMBL" id="UGGJ01000005">
    <property type="protein sequence ID" value="STO39852.1"/>
    <property type="molecule type" value="Genomic_DNA"/>
</dbReference>
<evidence type="ECO:0000313" key="4">
    <source>
        <dbReference type="EMBL" id="STO40270.1"/>
    </source>
</evidence>